<dbReference type="Proteomes" id="UP000023152">
    <property type="component" value="Unassembled WGS sequence"/>
</dbReference>
<reference evidence="2 3" key="1">
    <citation type="journal article" date="2013" name="Curr. Biol.">
        <title>The Genome of the Foraminiferan Reticulomyxa filosa.</title>
        <authorList>
            <person name="Glockner G."/>
            <person name="Hulsmann N."/>
            <person name="Schleicher M."/>
            <person name="Noegel A.A."/>
            <person name="Eichinger L."/>
            <person name="Gallinger C."/>
            <person name="Pawlowski J."/>
            <person name="Sierra R."/>
            <person name="Euteneuer U."/>
            <person name="Pillet L."/>
            <person name="Moustafa A."/>
            <person name="Platzer M."/>
            <person name="Groth M."/>
            <person name="Szafranski K."/>
            <person name="Schliwa M."/>
        </authorList>
    </citation>
    <scope>NUCLEOTIDE SEQUENCE [LARGE SCALE GENOMIC DNA]</scope>
</reference>
<organism evidence="2 3">
    <name type="scientific">Reticulomyxa filosa</name>
    <dbReference type="NCBI Taxonomy" id="46433"/>
    <lineage>
        <taxon>Eukaryota</taxon>
        <taxon>Sar</taxon>
        <taxon>Rhizaria</taxon>
        <taxon>Retaria</taxon>
        <taxon>Foraminifera</taxon>
        <taxon>Monothalamids</taxon>
        <taxon>Reticulomyxidae</taxon>
        <taxon>Reticulomyxa</taxon>
    </lineage>
</organism>
<evidence type="ECO:0000313" key="3">
    <source>
        <dbReference type="Proteomes" id="UP000023152"/>
    </source>
</evidence>
<feature type="compositionally biased region" description="Low complexity" evidence="1">
    <location>
        <begin position="91"/>
        <end position="103"/>
    </location>
</feature>
<dbReference type="EMBL" id="ASPP01008692">
    <property type="protein sequence ID" value="ETO25201.1"/>
    <property type="molecule type" value="Genomic_DNA"/>
</dbReference>
<protein>
    <submittedName>
        <fullName evidence="2">Uncharacterized protein</fullName>
    </submittedName>
</protein>
<keyword evidence="3" id="KW-1185">Reference proteome</keyword>
<evidence type="ECO:0000256" key="1">
    <source>
        <dbReference type="SAM" id="MobiDB-lite"/>
    </source>
</evidence>
<name>X6NGT3_RETFI</name>
<accession>X6NGT3</accession>
<gene>
    <name evidence="2" type="ORF">RFI_11936</name>
</gene>
<dbReference type="AlphaFoldDB" id="X6NGT3"/>
<proteinExistence type="predicted"/>
<evidence type="ECO:0000313" key="2">
    <source>
        <dbReference type="EMBL" id="ETO25201.1"/>
    </source>
</evidence>
<feature type="region of interest" description="Disordered" evidence="1">
    <location>
        <begin position="45"/>
        <end position="66"/>
    </location>
</feature>
<feature type="compositionally biased region" description="Polar residues" evidence="1">
    <location>
        <begin position="284"/>
        <end position="298"/>
    </location>
</feature>
<comment type="caution">
    <text evidence="2">The sequence shown here is derived from an EMBL/GenBank/DDBJ whole genome shotgun (WGS) entry which is preliminary data.</text>
</comment>
<feature type="region of interest" description="Disordered" evidence="1">
    <location>
        <begin position="86"/>
        <end position="111"/>
    </location>
</feature>
<feature type="region of interest" description="Disordered" evidence="1">
    <location>
        <begin position="268"/>
        <end position="299"/>
    </location>
</feature>
<feature type="compositionally biased region" description="Basic and acidic residues" evidence="1">
    <location>
        <begin position="268"/>
        <end position="283"/>
    </location>
</feature>
<sequence length="391" mass="45392">MLTQCKIKKTNVKQRTKRGSGKKTFKKMGCYCCGEKEERTRLLTTSNPIERSKNDRKFPNPSLDESVATNHEPFVAIDTEKWKQVDPNVDSQSIQSQRSSIQSTYPSSLPSVKMADSNTVKMFESSGVRLNVFQPLFFLKKKENKSTNQKPDNKVDEVWCPDCITLSKEELEMENIDGKWSKDKLIGLMEMWKAMEEKGDEELSWSAEQSACATEMLEYLKHEYLPSFKTLNKTKEVSKLLDKFRTTFNVWHIPTTLSAALDKWMSERDKDNDNDKDKDRHITDSLSQSQPRSHSQAQPLLLTEAKDTDTNLLTMKEKTTIWDDEYVHHVLKPMWREVMTLSRDTQCLQMNGQRMYYKLWQPLNPSFDSPGVSSITGLFRTRTPLVLINEW</sequence>